<dbReference type="Proteomes" id="UP001314205">
    <property type="component" value="Unassembled WGS sequence"/>
</dbReference>
<reference evidence="2 3" key="1">
    <citation type="submission" date="2023-11" db="EMBL/GenBank/DDBJ databases">
        <authorList>
            <person name="Hedman E."/>
            <person name="Englund M."/>
            <person name="Stromberg M."/>
            <person name="Nyberg Akerstrom W."/>
            <person name="Nylinder S."/>
            <person name="Jareborg N."/>
            <person name="Kallberg Y."/>
            <person name="Kronander E."/>
        </authorList>
    </citation>
    <scope>NUCLEOTIDE SEQUENCE [LARGE SCALE GENOMIC DNA]</scope>
</reference>
<dbReference type="EMBL" id="CAVLGL010000035">
    <property type="protein sequence ID" value="CAK1582057.1"/>
    <property type="molecule type" value="Genomic_DNA"/>
</dbReference>
<protein>
    <submittedName>
        <fullName evidence="2">Uncharacterized protein</fullName>
    </submittedName>
</protein>
<feature type="region of interest" description="Disordered" evidence="1">
    <location>
        <begin position="1"/>
        <end position="77"/>
    </location>
</feature>
<keyword evidence="3" id="KW-1185">Reference proteome</keyword>
<proteinExistence type="predicted"/>
<sequence>MAPSPRSVQREKKGAIMGTGTITSGNAGAESDTGFTTSGSTASGSSAGSRATAPGSTGSGRITGSETTTTDSGVGLSMAGKPGSMMLVWPSIFTNICTSGKGLATTTANKASTATNVFMVNFFV</sequence>
<accession>A0AAV1KIV6</accession>
<evidence type="ECO:0000313" key="3">
    <source>
        <dbReference type="Proteomes" id="UP001314205"/>
    </source>
</evidence>
<dbReference type="AlphaFoldDB" id="A0AAV1KIV6"/>
<gene>
    <name evidence="2" type="ORF">PARMNEM_LOCUS3643</name>
</gene>
<evidence type="ECO:0000256" key="1">
    <source>
        <dbReference type="SAM" id="MobiDB-lite"/>
    </source>
</evidence>
<organism evidence="2 3">
    <name type="scientific">Parnassius mnemosyne</name>
    <name type="common">clouded apollo</name>
    <dbReference type="NCBI Taxonomy" id="213953"/>
    <lineage>
        <taxon>Eukaryota</taxon>
        <taxon>Metazoa</taxon>
        <taxon>Ecdysozoa</taxon>
        <taxon>Arthropoda</taxon>
        <taxon>Hexapoda</taxon>
        <taxon>Insecta</taxon>
        <taxon>Pterygota</taxon>
        <taxon>Neoptera</taxon>
        <taxon>Endopterygota</taxon>
        <taxon>Lepidoptera</taxon>
        <taxon>Glossata</taxon>
        <taxon>Ditrysia</taxon>
        <taxon>Papilionoidea</taxon>
        <taxon>Papilionidae</taxon>
        <taxon>Parnassiinae</taxon>
        <taxon>Parnassini</taxon>
        <taxon>Parnassius</taxon>
        <taxon>Driopa</taxon>
    </lineage>
</organism>
<name>A0AAV1KIV6_9NEOP</name>
<feature type="compositionally biased region" description="Low complexity" evidence="1">
    <location>
        <begin position="31"/>
        <end position="60"/>
    </location>
</feature>
<feature type="compositionally biased region" description="Polar residues" evidence="1">
    <location>
        <begin position="62"/>
        <end position="72"/>
    </location>
</feature>
<evidence type="ECO:0000313" key="2">
    <source>
        <dbReference type="EMBL" id="CAK1582057.1"/>
    </source>
</evidence>
<comment type="caution">
    <text evidence="2">The sequence shown here is derived from an EMBL/GenBank/DDBJ whole genome shotgun (WGS) entry which is preliminary data.</text>
</comment>